<dbReference type="CDD" id="cd12151">
    <property type="entry name" value="F1-ATPase_gamma"/>
    <property type="match status" value="1"/>
</dbReference>
<dbReference type="GO" id="GO:0005886">
    <property type="term" value="C:plasma membrane"/>
    <property type="evidence" value="ECO:0007669"/>
    <property type="project" value="UniProtKB-SubCell"/>
</dbReference>
<dbReference type="InterPro" id="IPR035968">
    <property type="entry name" value="ATP_synth_F1_ATPase_gsu"/>
</dbReference>
<keyword evidence="7 10" id="KW-0472">Membrane</keyword>
<comment type="subcellular location">
    <subcellularLocation>
        <location evidence="10">Cell inner membrane</location>
        <topology evidence="10">Peripheral membrane protein</topology>
    </subcellularLocation>
    <subcellularLocation>
        <location evidence="2">Membrane</location>
        <topology evidence="2">Peripheral membrane protein</topology>
    </subcellularLocation>
</comment>
<name>E8RPB4_ASTEC</name>
<accession>E8RPB4</accession>
<sequence>MASLKDMRNQIGSVKATQKITKAMQMVAAAKLKRAQDAAENARPYAKRMASVIANLAKGVSGDAAPLLLAGTGSTQKHLVVVATADRGLAGGFNSAIARAARDHIRALLAEGKTVRVITVGRKGRDQLKRLFGELFVESFELGKALDLTTVQPIAEAIFKEFDEGRADVVTLFYSQFKSVISQVPAAKQLIPAQIEASAEDASGGAVYSYEPSEEEILETLLPRNLTVQILSSLLENNAGFYASQMSAMDNATRNAGEMINALNLQYNRKRQAQITTELIEIIAGAEAL</sequence>
<dbReference type="KEGG" id="aex:Astex_0262"/>
<dbReference type="GO" id="GO:0045259">
    <property type="term" value="C:proton-transporting ATP synthase complex"/>
    <property type="evidence" value="ECO:0007669"/>
    <property type="project" value="UniProtKB-KW"/>
</dbReference>
<keyword evidence="4 10" id="KW-0813">Transport</keyword>
<evidence type="ECO:0000313" key="12">
    <source>
        <dbReference type="Proteomes" id="UP000001492"/>
    </source>
</evidence>
<keyword evidence="12" id="KW-1185">Reference proteome</keyword>
<dbReference type="EMBL" id="CP002395">
    <property type="protein sequence ID" value="ADU11960.1"/>
    <property type="molecule type" value="Genomic_DNA"/>
</dbReference>
<dbReference type="AlphaFoldDB" id="E8RPB4"/>
<evidence type="ECO:0000256" key="5">
    <source>
        <dbReference type="ARBA" id="ARBA00022781"/>
    </source>
</evidence>
<dbReference type="GO" id="GO:0042777">
    <property type="term" value="P:proton motive force-driven plasma membrane ATP synthesis"/>
    <property type="evidence" value="ECO:0007669"/>
    <property type="project" value="UniProtKB-UniRule"/>
</dbReference>
<protein>
    <recommendedName>
        <fullName evidence="10">ATP synthase gamma chain</fullName>
    </recommendedName>
    <alternativeName>
        <fullName evidence="10">ATP synthase F1 sector gamma subunit</fullName>
    </alternativeName>
    <alternativeName>
        <fullName evidence="10">F-ATPase gamma subunit</fullName>
    </alternativeName>
</protein>
<dbReference type="GO" id="GO:0005524">
    <property type="term" value="F:ATP binding"/>
    <property type="evidence" value="ECO:0007669"/>
    <property type="project" value="UniProtKB-UniRule"/>
</dbReference>
<dbReference type="Gene3D" id="1.10.287.80">
    <property type="entry name" value="ATP synthase, gamma subunit, helix hairpin domain"/>
    <property type="match status" value="1"/>
</dbReference>
<dbReference type="OrthoDB" id="9812769at2"/>
<dbReference type="PANTHER" id="PTHR11693">
    <property type="entry name" value="ATP SYNTHASE GAMMA CHAIN"/>
    <property type="match status" value="1"/>
</dbReference>
<dbReference type="STRING" id="573065.Astex_0262"/>
<reference evidence="12" key="1">
    <citation type="submission" date="2010-12" db="EMBL/GenBank/DDBJ databases">
        <title>Complete sequence of chromosome 1 of Asticcacaulis excentricus CB 48.</title>
        <authorList>
            <consortium name="US DOE Joint Genome Institute"/>
            <person name="Lucas S."/>
            <person name="Copeland A."/>
            <person name="Lapidus A."/>
            <person name="Cheng J.-F."/>
            <person name="Bruce D."/>
            <person name="Goodwin L."/>
            <person name="Pitluck S."/>
            <person name="Teshima H."/>
            <person name="Davenport K."/>
            <person name="Detter J.C."/>
            <person name="Han C."/>
            <person name="Tapia R."/>
            <person name="Land M."/>
            <person name="Hauser L."/>
            <person name="Jeffries C."/>
            <person name="Kyrpides N."/>
            <person name="Ivanova N."/>
            <person name="Ovchinnikova G."/>
            <person name="Brun Y.V."/>
            <person name="Woyke T."/>
        </authorList>
    </citation>
    <scope>NUCLEOTIDE SEQUENCE [LARGE SCALE GENOMIC DNA]</scope>
    <source>
        <strain evidence="12">ATCC 15261 / DSM 4724 / KCTC 12464 / NCIMB 9791 / VKM B-1370 / CB 48</strain>
    </source>
</reference>
<gene>
    <name evidence="10" type="primary">atpG</name>
    <name evidence="11" type="ordered locus">Astex_0262</name>
</gene>
<keyword evidence="10" id="KW-0997">Cell inner membrane</keyword>
<dbReference type="HOGENOM" id="CLU_050669_0_1_5"/>
<dbReference type="eggNOG" id="COG0224">
    <property type="taxonomic scope" value="Bacteria"/>
</dbReference>
<evidence type="ECO:0000256" key="9">
    <source>
        <dbReference type="ARBA" id="ARBA00023310"/>
    </source>
</evidence>
<comment type="similarity">
    <text evidence="3 10">Belongs to the ATPase gamma chain family.</text>
</comment>
<dbReference type="FunFam" id="1.10.287.80:FF:000001">
    <property type="entry name" value="ATP synthase gamma chain"/>
    <property type="match status" value="1"/>
</dbReference>
<evidence type="ECO:0000256" key="6">
    <source>
        <dbReference type="ARBA" id="ARBA00023065"/>
    </source>
</evidence>
<comment type="subunit">
    <text evidence="10">F-type ATPases have 2 components, CF(1) - the catalytic core - and CF(0) - the membrane proton channel. CF(1) has five subunits: alpha(3), beta(3), gamma(1), delta(1), epsilon(1). CF(0) has three main subunits: a, b and c.</text>
</comment>
<evidence type="ECO:0000256" key="2">
    <source>
        <dbReference type="ARBA" id="ARBA00004170"/>
    </source>
</evidence>
<evidence type="ECO:0000256" key="1">
    <source>
        <dbReference type="ARBA" id="ARBA00003456"/>
    </source>
</evidence>
<dbReference type="InterPro" id="IPR000131">
    <property type="entry name" value="ATP_synth_F1_gsu"/>
</dbReference>
<evidence type="ECO:0000313" key="11">
    <source>
        <dbReference type="EMBL" id="ADU11960.1"/>
    </source>
</evidence>
<evidence type="ECO:0000256" key="4">
    <source>
        <dbReference type="ARBA" id="ARBA00022448"/>
    </source>
</evidence>
<keyword evidence="9 10" id="KW-0066">ATP synthesis</keyword>
<dbReference type="Proteomes" id="UP000001492">
    <property type="component" value="Chromosome 1"/>
</dbReference>
<keyword evidence="5 10" id="KW-0375">Hydrogen ion transport</keyword>
<dbReference type="NCBIfam" id="NF004146">
    <property type="entry name" value="PRK05621.1-4"/>
    <property type="match status" value="1"/>
</dbReference>
<proteinExistence type="inferred from homology"/>
<evidence type="ECO:0000256" key="10">
    <source>
        <dbReference type="HAMAP-Rule" id="MF_00815"/>
    </source>
</evidence>
<evidence type="ECO:0000256" key="3">
    <source>
        <dbReference type="ARBA" id="ARBA00007681"/>
    </source>
</evidence>
<dbReference type="GO" id="GO:0046933">
    <property type="term" value="F:proton-transporting ATP synthase activity, rotational mechanism"/>
    <property type="evidence" value="ECO:0007669"/>
    <property type="project" value="UniProtKB-UniRule"/>
</dbReference>
<dbReference type="PROSITE" id="PS00153">
    <property type="entry name" value="ATPASE_GAMMA"/>
    <property type="match status" value="1"/>
</dbReference>
<keyword evidence="8 10" id="KW-0139">CF(1)</keyword>
<evidence type="ECO:0000256" key="8">
    <source>
        <dbReference type="ARBA" id="ARBA00023196"/>
    </source>
</evidence>
<dbReference type="PANTHER" id="PTHR11693:SF22">
    <property type="entry name" value="ATP SYNTHASE SUBUNIT GAMMA, MITOCHONDRIAL"/>
    <property type="match status" value="1"/>
</dbReference>
<dbReference type="InterPro" id="IPR023632">
    <property type="entry name" value="ATP_synth_F1_gsu_CS"/>
</dbReference>
<dbReference type="PRINTS" id="PR00126">
    <property type="entry name" value="ATPASEGAMMA"/>
</dbReference>
<dbReference type="HAMAP" id="MF_00815">
    <property type="entry name" value="ATP_synth_gamma_bact"/>
    <property type="match status" value="1"/>
</dbReference>
<keyword evidence="10" id="KW-1003">Cell membrane</keyword>
<evidence type="ECO:0000256" key="7">
    <source>
        <dbReference type="ARBA" id="ARBA00023136"/>
    </source>
</evidence>
<organism evidence="11 12">
    <name type="scientific">Asticcacaulis excentricus (strain ATCC 15261 / DSM 4724 / KCTC 12464 / NCIMB 9791 / VKM B-1370 / CB 48)</name>
    <dbReference type="NCBI Taxonomy" id="573065"/>
    <lineage>
        <taxon>Bacteria</taxon>
        <taxon>Pseudomonadati</taxon>
        <taxon>Pseudomonadota</taxon>
        <taxon>Alphaproteobacteria</taxon>
        <taxon>Caulobacterales</taxon>
        <taxon>Caulobacteraceae</taxon>
        <taxon>Asticcacaulis</taxon>
    </lineage>
</organism>
<dbReference type="SUPFAM" id="SSF52943">
    <property type="entry name" value="ATP synthase (F1-ATPase), gamma subunit"/>
    <property type="match status" value="1"/>
</dbReference>
<dbReference type="Pfam" id="PF00231">
    <property type="entry name" value="ATP-synt"/>
    <property type="match status" value="1"/>
</dbReference>
<dbReference type="RefSeq" id="WP_013477794.1">
    <property type="nucleotide sequence ID" value="NC_014816.1"/>
</dbReference>
<dbReference type="Gene3D" id="3.40.1380.10">
    <property type="match status" value="1"/>
</dbReference>
<comment type="function">
    <text evidence="1 10">Produces ATP from ADP in the presence of a proton gradient across the membrane. The gamma chain is believed to be important in regulating ATPase activity and the flow of protons through the CF(0) complex.</text>
</comment>
<keyword evidence="6 10" id="KW-0406">Ion transport</keyword>
<dbReference type="PIRSF" id="PIRSF039089">
    <property type="entry name" value="ATP_synthase_gamma"/>
    <property type="match status" value="1"/>
</dbReference>
<dbReference type="NCBIfam" id="TIGR01146">
    <property type="entry name" value="ATPsyn_F1gamma"/>
    <property type="match status" value="1"/>
</dbReference>